<feature type="transmembrane region" description="Helical" evidence="9">
    <location>
        <begin position="180"/>
        <end position="209"/>
    </location>
</feature>
<evidence type="ECO:0000256" key="9">
    <source>
        <dbReference type="SAM" id="Phobius"/>
    </source>
</evidence>
<evidence type="ECO:0000313" key="13">
    <source>
        <dbReference type="Proteomes" id="UP001198495"/>
    </source>
</evidence>
<evidence type="ECO:0000259" key="11">
    <source>
        <dbReference type="PROSITE" id="PS50885"/>
    </source>
</evidence>
<keyword evidence="4 9" id="KW-1133">Transmembrane helix</keyword>
<feature type="domain" description="HAMP" evidence="11">
    <location>
        <begin position="211"/>
        <end position="266"/>
    </location>
</feature>
<feature type="transmembrane region" description="Helical" evidence="9">
    <location>
        <begin position="12"/>
        <end position="31"/>
    </location>
</feature>
<keyword evidence="5 9" id="KW-0472">Membrane</keyword>
<keyword evidence="13" id="KW-1185">Reference proteome</keyword>
<evidence type="ECO:0000256" key="3">
    <source>
        <dbReference type="ARBA" id="ARBA00022692"/>
    </source>
</evidence>
<dbReference type="SMART" id="SM00283">
    <property type="entry name" value="MA"/>
    <property type="match status" value="1"/>
</dbReference>
<evidence type="ECO:0000256" key="5">
    <source>
        <dbReference type="ARBA" id="ARBA00023136"/>
    </source>
</evidence>
<dbReference type="Gene3D" id="1.10.8.500">
    <property type="entry name" value="HAMP domain in histidine kinase"/>
    <property type="match status" value="1"/>
</dbReference>
<name>A0ABS8FMQ9_9FIRM</name>
<evidence type="ECO:0000256" key="7">
    <source>
        <dbReference type="ARBA" id="ARBA00029447"/>
    </source>
</evidence>
<keyword evidence="3 9" id="KW-0812">Transmembrane</keyword>
<dbReference type="PROSITE" id="PS50885">
    <property type="entry name" value="HAMP"/>
    <property type="match status" value="1"/>
</dbReference>
<evidence type="ECO:0000259" key="10">
    <source>
        <dbReference type="PROSITE" id="PS50111"/>
    </source>
</evidence>
<sequence>MKIFRNLKLQYKMLILAIIPVLIMGIVAILISNTVVKNKLLDDAKQKLKATSNAVLAAYDQNAGDYFVNATGDVWKGAYNVSLSTPFIDDIAAKTGIEVTFFYNDTRLVTSLKDADGKRILGSKAGDFLVENVLQDGNEVFTNRVLVDGTFYFGYYVPVHQNNSDEIIGMVFAGMPVKEIYASLNLITMIFTVAILVILVIAVIGCLLVSRGIAKSIRNSMDVVKQISEGNLNVEIEQSMLDRKDEAGALSCNTQTLIDNLSAMIGKISNNTMTLNASSEEMNAAAGQAGNAVGNINDDLHNMLTGAVEQTGNAQNIKNSIHNMNIHLEKTLGEVDHLSDETKAMLDARNDVDKSLNQLDASNQDVMTEVENIQKQTQQNNESVEKIIAAVSYISDIADQTNLLSLNASIEAARAGETGKGFAVVAEEIGKLANQSNEASTEISELVNLLSYNSSQTMDIMDSVQDAMNDQTKKLVETANIFKQLQEHVSHVADGVDVIRDATVQLGKETDEIGKDIKNLSDIAQRNEDTVKGTISFSDEVLGTVNSVTEMSTEVSSSANDMAGVVSHFRM</sequence>
<evidence type="ECO:0000256" key="2">
    <source>
        <dbReference type="ARBA" id="ARBA00022475"/>
    </source>
</evidence>
<dbReference type="PANTHER" id="PTHR32089">
    <property type="entry name" value="METHYL-ACCEPTING CHEMOTAXIS PROTEIN MCPB"/>
    <property type="match status" value="1"/>
</dbReference>
<dbReference type="InterPro" id="IPR029151">
    <property type="entry name" value="Sensor-like_sf"/>
</dbReference>
<dbReference type="Gene3D" id="1.10.287.950">
    <property type="entry name" value="Methyl-accepting chemotaxis protein"/>
    <property type="match status" value="1"/>
</dbReference>
<keyword evidence="6 8" id="KW-0807">Transducer</keyword>
<dbReference type="Pfam" id="PF00015">
    <property type="entry name" value="MCPsignal"/>
    <property type="match status" value="1"/>
</dbReference>
<comment type="similarity">
    <text evidence="7">Belongs to the methyl-accepting chemotaxis (MCP) protein family.</text>
</comment>
<evidence type="ECO:0000256" key="8">
    <source>
        <dbReference type="PROSITE-ProRule" id="PRU00284"/>
    </source>
</evidence>
<dbReference type="InterPro" id="IPR033463">
    <property type="entry name" value="sCache_3"/>
</dbReference>
<dbReference type="SUPFAM" id="SSF103190">
    <property type="entry name" value="Sensory domain-like"/>
    <property type="match status" value="1"/>
</dbReference>
<dbReference type="Pfam" id="PF17202">
    <property type="entry name" value="sCache_3_3"/>
    <property type="match status" value="1"/>
</dbReference>
<dbReference type="PROSITE" id="PS50111">
    <property type="entry name" value="CHEMOTAXIS_TRANSDUC_2"/>
    <property type="match status" value="1"/>
</dbReference>
<dbReference type="InterPro" id="IPR003660">
    <property type="entry name" value="HAMP_dom"/>
</dbReference>
<proteinExistence type="inferred from homology"/>
<dbReference type="SUPFAM" id="SSF58104">
    <property type="entry name" value="Methyl-accepting chemotaxis protein (MCP) signaling domain"/>
    <property type="match status" value="1"/>
</dbReference>
<feature type="domain" description="Methyl-accepting transducer" evidence="10">
    <location>
        <begin position="285"/>
        <end position="521"/>
    </location>
</feature>
<dbReference type="PANTHER" id="PTHR32089:SF112">
    <property type="entry name" value="LYSOZYME-LIKE PROTEIN-RELATED"/>
    <property type="match status" value="1"/>
</dbReference>
<evidence type="ECO:0000256" key="1">
    <source>
        <dbReference type="ARBA" id="ARBA00004651"/>
    </source>
</evidence>
<gene>
    <name evidence="12" type="ORF">LKD28_05270</name>
</gene>
<reference evidence="12 13" key="1">
    <citation type="submission" date="2021-10" db="EMBL/GenBank/DDBJ databases">
        <title>Anaerobic single-cell dispensing facilitates the cultivation of human gut bacteria.</title>
        <authorList>
            <person name="Afrizal A."/>
        </authorList>
    </citation>
    <scope>NUCLEOTIDE SEQUENCE [LARGE SCALE GENOMIC DNA]</scope>
    <source>
        <strain evidence="12 13">CLA-AA-H212</strain>
    </source>
</reference>
<evidence type="ECO:0000256" key="4">
    <source>
        <dbReference type="ARBA" id="ARBA00022989"/>
    </source>
</evidence>
<keyword evidence="2" id="KW-1003">Cell membrane</keyword>
<dbReference type="EMBL" id="JAJEQT010000002">
    <property type="protein sequence ID" value="MCC2218447.1"/>
    <property type="molecule type" value="Genomic_DNA"/>
</dbReference>
<evidence type="ECO:0000313" key="12">
    <source>
        <dbReference type="EMBL" id="MCC2218447.1"/>
    </source>
</evidence>
<protein>
    <submittedName>
        <fullName evidence="12">Methyl-accepting chemotaxis protein</fullName>
    </submittedName>
</protein>
<dbReference type="Proteomes" id="UP001198495">
    <property type="component" value="Unassembled WGS sequence"/>
</dbReference>
<organism evidence="12 13">
    <name type="scientific">Coprococcus hominis</name>
    <name type="common">ex Arizal et al. 2022</name>
    <dbReference type="NCBI Taxonomy" id="2881262"/>
    <lineage>
        <taxon>Bacteria</taxon>
        <taxon>Bacillati</taxon>
        <taxon>Bacillota</taxon>
        <taxon>Clostridia</taxon>
        <taxon>Lachnospirales</taxon>
        <taxon>Lachnospiraceae</taxon>
        <taxon>Coprococcus</taxon>
    </lineage>
</organism>
<comment type="subcellular location">
    <subcellularLocation>
        <location evidence="1">Cell membrane</location>
        <topology evidence="1">Multi-pass membrane protein</topology>
    </subcellularLocation>
</comment>
<comment type="caution">
    <text evidence="12">The sequence shown here is derived from an EMBL/GenBank/DDBJ whole genome shotgun (WGS) entry which is preliminary data.</text>
</comment>
<dbReference type="RefSeq" id="WP_227573065.1">
    <property type="nucleotide sequence ID" value="NZ_JAJEQT010000002.1"/>
</dbReference>
<evidence type="ECO:0000256" key="6">
    <source>
        <dbReference type="ARBA" id="ARBA00023224"/>
    </source>
</evidence>
<dbReference type="InterPro" id="IPR004089">
    <property type="entry name" value="MCPsignal_dom"/>
</dbReference>
<accession>A0ABS8FMQ9</accession>